<dbReference type="SUPFAM" id="SSF48371">
    <property type="entry name" value="ARM repeat"/>
    <property type="match status" value="1"/>
</dbReference>
<protein>
    <submittedName>
        <fullName evidence="1">Uncharacterized protein</fullName>
    </submittedName>
</protein>
<dbReference type="Proteomes" id="UP001196413">
    <property type="component" value="Unassembled WGS sequence"/>
</dbReference>
<reference evidence="1" key="1">
    <citation type="submission" date="2021-06" db="EMBL/GenBank/DDBJ databases">
        <title>Parelaphostrongylus tenuis whole genome reference sequence.</title>
        <authorList>
            <person name="Garwood T.J."/>
            <person name="Larsen P.A."/>
            <person name="Fountain-Jones N.M."/>
            <person name="Garbe J.R."/>
            <person name="Macchietto M.G."/>
            <person name="Kania S.A."/>
            <person name="Gerhold R.W."/>
            <person name="Richards J.E."/>
            <person name="Wolf T.M."/>
        </authorList>
    </citation>
    <scope>NUCLEOTIDE SEQUENCE</scope>
    <source>
        <strain evidence="1">MNPRO001-30</strain>
        <tissue evidence="1">Meninges</tissue>
    </source>
</reference>
<sequence>MDKLIEECKLDCPEEKQIQILEKCFPLVGVDRDVQTKSMGWLLMARILERCSPQCVRAAQSRLGKKLIHVKNEPTIHGGIFVRQLLIRNPQAGNLHADVVHSIITRFIDLTISSGDQVLRRLCTELYSIRYGCDSQMSEVLLNTLSAAIANRLLSQEERTGVLHLKSFGISSLRDALCILLFELYSSSLCFAKAGQFVPRDDIMSILEAGLNDIQLCEAALNTIRSLCTNGKTAFLPMEFTRVSSFSGTHNYRGTAGDPVVLSLFLPWKVSILSATNHQRFVGLIPQVVAMLISKLDNPSEALFQSLTHICRIYGPGSTLFRHFYVIYCSLSHPLDEKDYGPSAGHLLSAIIQTSSFLVKPEVLMAVQRKICEEVVINPTSSIYRDLLTSFLGCTHELVPPPVQIARTVISRCCDTIDVQSLSCLCDLLTRPRMQNLASHEIVRRSLAKMERDADINGMDVSGPTSSTYVSAIETFEESKGKVCGNLEDTIDKKSMVGTPENKSAVTAERRNTIERPSISQEGIAPRSAASNACDNDCEIMVEETTFESKKNVEKQIESIKSVAKSVKEPTAKRTKKSVKLLQKPAEVTTLLDGELSVDEILSTFCPD</sequence>
<gene>
    <name evidence="1" type="ORF">KIN20_033646</name>
</gene>
<organism evidence="1 2">
    <name type="scientific">Parelaphostrongylus tenuis</name>
    <name type="common">Meningeal worm</name>
    <dbReference type="NCBI Taxonomy" id="148309"/>
    <lineage>
        <taxon>Eukaryota</taxon>
        <taxon>Metazoa</taxon>
        <taxon>Ecdysozoa</taxon>
        <taxon>Nematoda</taxon>
        <taxon>Chromadorea</taxon>
        <taxon>Rhabditida</taxon>
        <taxon>Rhabditina</taxon>
        <taxon>Rhabditomorpha</taxon>
        <taxon>Strongyloidea</taxon>
        <taxon>Metastrongylidae</taxon>
        <taxon>Parelaphostrongylus</taxon>
    </lineage>
</organism>
<keyword evidence="2" id="KW-1185">Reference proteome</keyword>
<name>A0AAD5WIE9_PARTN</name>
<proteinExistence type="predicted"/>
<accession>A0AAD5WIE9</accession>
<evidence type="ECO:0000313" key="1">
    <source>
        <dbReference type="EMBL" id="KAJ1371659.1"/>
    </source>
</evidence>
<dbReference type="AlphaFoldDB" id="A0AAD5WIE9"/>
<comment type="caution">
    <text evidence="1">The sequence shown here is derived from an EMBL/GenBank/DDBJ whole genome shotgun (WGS) entry which is preliminary data.</text>
</comment>
<evidence type="ECO:0000313" key="2">
    <source>
        <dbReference type="Proteomes" id="UP001196413"/>
    </source>
</evidence>
<dbReference type="InterPro" id="IPR016024">
    <property type="entry name" value="ARM-type_fold"/>
</dbReference>
<dbReference type="EMBL" id="JAHQIW010007013">
    <property type="protein sequence ID" value="KAJ1371659.1"/>
    <property type="molecule type" value="Genomic_DNA"/>
</dbReference>